<dbReference type="GO" id="GO:0003677">
    <property type="term" value="F:DNA binding"/>
    <property type="evidence" value="ECO:0007669"/>
    <property type="project" value="InterPro"/>
</dbReference>
<dbReference type="CDD" id="cd00093">
    <property type="entry name" value="HTH_XRE"/>
    <property type="match status" value="1"/>
</dbReference>
<dbReference type="EMBL" id="CP008849">
    <property type="protein sequence ID" value="AIF99518.1"/>
    <property type="molecule type" value="Genomic_DNA"/>
</dbReference>
<dbReference type="InterPro" id="IPR010982">
    <property type="entry name" value="Lambda_DNA-bd_dom_sf"/>
</dbReference>
<evidence type="ECO:0000313" key="4">
    <source>
        <dbReference type="EMBL" id="AIF99518.1"/>
    </source>
</evidence>
<feature type="domain" description="HTH cro/C1-type" evidence="3">
    <location>
        <begin position="27"/>
        <end position="56"/>
    </location>
</feature>
<feature type="compositionally biased region" description="Polar residues" evidence="1">
    <location>
        <begin position="10"/>
        <end position="23"/>
    </location>
</feature>
<feature type="region of interest" description="Disordered" evidence="1">
    <location>
        <begin position="1"/>
        <end position="25"/>
    </location>
</feature>
<feature type="region of interest" description="Disordered" evidence="1">
    <location>
        <begin position="146"/>
        <end position="224"/>
    </location>
</feature>
<dbReference type="PANTHER" id="PTHR34475">
    <property type="match status" value="1"/>
</dbReference>
<evidence type="ECO:0000259" key="3">
    <source>
        <dbReference type="PROSITE" id="PS50943"/>
    </source>
</evidence>
<dbReference type="Pfam" id="PF13413">
    <property type="entry name" value="HTH_25"/>
    <property type="match status" value="1"/>
</dbReference>
<gene>
    <name evidence="4" type="ORF">EP13_12955</name>
</gene>
<feature type="compositionally biased region" description="Polar residues" evidence="1">
    <location>
        <begin position="146"/>
        <end position="159"/>
    </location>
</feature>
<dbReference type="InterPro" id="IPR001387">
    <property type="entry name" value="Cro/C1-type_HTH"/>
</dbReference>
<dbReference type="Pfam" id="PF13464">
    <property type="entry name" value="RodZ_C"/>
    <property type="match status" value="1"/>
</dbReference>
<dbReference type="SUPFAM" id="SSF47413">
    <property type="entry name" value="lambda repressor-like DNA-binding domains"/>
    <property type="match status" value="1"/>
</dbReference>
<evidence type="ECO:0000313" key="5">
    <source>
        <dbReference type="Proteomes" id="UP000056090"/>
    </source>
</evidence>
<dbReference type="Gene3D" id="1.10.260.40">
    <property type="entry name" value="lambda repressor-like DNA-binding domains"/>
    <property type="match status" value="1"/>
</dbReference>
<dbReference type="Proteomes" id="UP000056090">
    <property type="component" value="Chromosome"/>
</dbReference>
<name>A0A075P156_9ALTE</name>
<keyword evidence="5" id="KW-1185">Reference proteome</keyword>
<feature type="transmembrane region" description="Helical" evidence="2">
    <location>
        <begin position="120"/>
        <end position="140"/>
    </location>
</feature>
<dbReference type="PANTHER" id="PTHR34475:SF1">
    <property type="entry name" value="CYTOSKELETON PROTEIN RODZ"/>
    <property type="match status" value="1"/>
</dbReference>
<dbReference type="SMART" id="SM00530">
    <property type="entry name" value="HTH_XRE"/>
    <property type="match status" value="1"/>
</dbReference>
<dbReference type="InterPro" id="IPR025194">
    <property type="entry name" value="RodZ-like_C"/>
</dbReference>
<keyword evidence="2" id="KW-0472">Membrane</keyword>
<keyword evidence="2" id="KW-0812">Transmembrane</keyword>
<reference evidence="4 5" key="1">
    <citation type="submission" date="2014-06" db="EMBL/GenBank/DDBJ databases">
        <title>Genomes of Alteromonas australica, a world apart.</title>
        <authorList>
            <person name="Gonzaga A."/>
            <person name="Lopez-Perez M."/>
            <person name="Rodriguez-Valera F."/>
        </authorList>
    </citation>
    <scope>NUCLEOTIDE SEQUENCE [LARGE SCALE GENOMIC DNA]</scope>
    <source>
        <strain evidence="4 5">H 17</strain>
    </source>
</reference>
<organism evidence="4 5">
    <name type="scientific">Alteromonas australica</name>
    <dbReference type="NCBI Taxonomy" id="589873"/>
    <lineage>
        <taxon>Bacteria</taxon>
        <taxon>Pseudomonadati</taxon>
        <taxon>Pseudomonadota</taxon>
        <taxon>Gammaproteobacteria</taxon>
        <taxon>Alteromonadales</taxon>
        <taxon>Alteromonadaceae</taxon>
        <taxon>Alteromonas/Salinimonas group</taxon>
        <taxon>Alteromonas</taxon>
    </lineage>
</organism>
<dbReference type="InterPro" id="IPR050400">
    <property type="entry name" value="Bact_Cytoskel_RodZ"/>
</dbReference>
<protein>
    <recommendedName>
        <fullName evidence="3">HTH cro/C1-type domain-containing protein</fullName>
    </recommendedName>
</protein>
<dbReference type="KEGG" id="aal:EP13_12955"/>
<keyword evidence="2" id="KW-1133">Transmembrane helix</keyword>
<dbReference type="eggNOG" id="COG1426">
    <property type="taxonomic scope" value="Bacteria"/>
</dbReference>
<dbReference type="RefSeq" id="WP_044057607.1">
    <property type="nucleotide sequence ID" value="NZ_CBCSKJ010000002.1"/>
</dbReference>
<evidence type="ECO:0000256" key="2">
    <source>
        <dbReference type="SAM" id="Phobius"/>
    </source>
</evidence>
<proteinExistence type="predicted"/>
<accession>A0A075P156</accession>
<dbReference type="GeneID" id="78255811"/>
<evidence type="ECO:0000256" key="1">
    <source>
        <dbReference type="SAM" id="MobiDB-lite"/>
    </source>
</evidence>
<feature type="compositionally biased region" description="Polar residues" evidence="1">
    <location>
        <begin position="210"/>
        <end position="224"/>
    </location>
</feature>
<sequence>MVSEEKATEENSSQPENNTTPSPGQMLRERREALGLSQQQVADKLFLKAHQINDLEEDRLDDNASITFTKGYVRNYAKQLGLDSAAVINAFEQRHVTAEPPAKLQSFSKRVAKQTHDDRWMMVTYFILLLIIGGVVAWWYQQPSDEGTAGNTVENTVDSTAERTVVERIKEDAGNTPVSSSNGRLGEPSSDEAGTGNARQDNARQAVDSVDNSINPEASSQGAINDSHSQLIEQATPANVSPDNGGVSGANIDESNNLTALVSNRADGTVALQQNTSPVPTSAPIQMAFTFEDDCWVNIKDATGEAIAYGVKQKGRVMEIQGVPPVEVTLGAPDNVRISINNEPVDISSYQNGTTARFTLPL</sequence>
<feature type="compositionally biased region" description="Basic and acidic residues" evidence="1">
    <location>
        <begin position="160"/>
        <end position="173"/>
    </location>
</feature>
<dbReference type="AlphaFoldDB" id="A0A075P156"/>
<dbReference type="PROSITE" id="PS50943">
    <property type="entry name" value="HTH_CROC1"/>
    <property type="match status" value="1"/>
</dbReference>